<dbReference type="Gene3D" id="1.25.40.10">
    <property type="entry name" value="Tetratricopeptide repeat domain"/>
    <property type="match status" value="1"/>
</dbReference>
<keyword evidence="2" id="KW-0677">Repeat</keyword>
<organism evidence="6 7">
    <name type="scientific">Leptolyngbya subtilissima DQ-A4</name>
    <dbReference type="NCBI Taxonomy" id="2933933"/>
    <lineage>
        <taxon>Bacteria</taxon>
        <taxon>Bacillati</taxon>
        <taxon>Cyanobacteriota</taxon>
        <taxon>Cyanophyceae</taxon>
        <taxon>Leptolyngbyales</taxon>
        <taxon>Leptolyngbyaceae</taxon>
        <taxon>Leptolyngbya group</taxon>
        <taxon>Leptolyngbya</taxon>
    </lineage>
</organism>
<dbReference type="Proteomes" id="UP001482513">
    <property type="component" value="Unassembled WGS sequence"/>
</dbReference>
<evidence type="ECO:0000313" key="7">
    <source>
        <dbReference type="Proteomes" id="UP001482513"/>
    </source>
</evidence>
<evidence type="ECO:0000256" key="2">
    <source>
        <dbReference type="ARBA" id="ARBA00022737"/>
    </source>
</evidence>
<dbReference type="PROSITE" id="PS50294">
    <property type="entry name" value="WD_REPEATS_REGION"/>
    <property type="match status" value="2"/>
</dbReference>
<dbReference type="InterPro" id="IPR036322">
    <property type="entry name" value="WD40_repeat_dom_sf"/>
</dbReference>
<dbReference type="SMART" id="SM00271">
    <property type="entry name" value="DnaJ"/>
    <property type="match status" value="1"/>
</dbReference>
<proteinExistence type="predicted"/>
<dbReference type="InterPro" id="IPR015943">
    <property type="entry name" value="WD40/YVTN_repeat-like_dom_sf"/>
</dbReference>
<dbReference type="PROSITE" id="PS50082">
    <property type="entry name" value="WD_REPEATS_2"/>
    <property type="match status" value="2"/>
</dbReference>
<dbReference type="PANTHER" id="PTHR44019">
    <property type="entry name" value="WD REPEAT-CONTAINING PROTEIN 55"/>
    <property type="match status" value="1"/>
</dbReference>
<dbReference type="RefSeq" id="WP_190702079.1">
    <property type="nucleotide sequence ID" value="NZ_JAMPKX010000003.1"/>
</dbReference>
<comment type="caution">
    <text evidence="6">The sequence shown here is derived from an EMBL/GenBank/DDBJ whole genome shotgun (WGS) entry which is preliminary data.</text>
</comment>
<dbReference type="InterPro" id="IPR036869">
    <property type="entry name" value="J_dom_sf"/>
</dbReference>
<dbReference type="SUPFAM" id="SSF46565">
    <property type="entry name" value="Chaperone J-domain"/>
    <property type="match status" value="1"/>
</dbReference>
<dbReference type="SMART" id="SM00320">
    <property type="entry name" value="WD40"/>
    <property type="match status" value="6"/>
</dbReference>
<dbReference type="Gene3D" id="1.10.287.110">
    <property type="entry name" value="DnaJ domain"/>
    <property type="match status" value="1"/>
</dbReference>
<accession>A0ABV0K3W1</accession>
<sequence>MSDLDTYYQLFALKPGASKQDLKQAYKRLAKQWHPDKFANDPANARIAEEKIKAINVAYEILQTHHVGLTGQASYVQTSTTVKTRKVTPQESFDKAKFFAKKEQYTEAAEELGNAVKLDPKFSEAYYFRGLVFSEIGFEHRSASDLRRAKELGFVVTNLCPEVAGMFGIKYSPSKTNSYASGGNPRTQQKPPEVKKPSYSATIQHESVFAKISEPICAVAISPNHSFLALGKNNGDIDLWSYKARKHFFCLKGHRTEITNLIFSNDNQFLFSSSLDGAVNLWSLNNGSLAKSMLICDRGVTAFDLCYSRKFFIAADAAGFIQTWDFQRNKKIKQIVRQKVAVSSILLNSTGDGAVFGAENGTVGFCYVSRDGNVMNLRGHGEPVKALAFSSAKQLFASSSLSGEVCLWKYPNREPQIIFQSLQQTINALVFCHGGQVLCGIDKTGQLIIWDVDSGAELNSTTAHAADGSKLISLSNDAILSASSDGTVKTLNIQLNV</sequence>
<protein>
    <submittedName>
        <fullName evidence="6">DnaJ domain-containing protein</fullName>
    </submittedName>
</protein>
<gene>
    <name evidence="6" type="ORF">NC992_10980</name>
</gene>
<dbReference type="InterPro" id="IPR001680">
    <property type="entry name" value="WD40_rpt"/>
</dbReference>
<dbReference type="PROSITE" id="PS50076">
    <property type="entry name" value="DNAJ_2"/>
    <property type="match status" value="1"/>
</dbReference>
<dbReference type="Pfam" id="PF00400">
    <property type="entry name" value="WD40"/>
    <property type="match status" value="2"/>
</dbReference>
<feature type="compositionally biased region" description="Polar residues" evidence="4">
    <location>
        <begin position="177"/>
        <end position="190"/>
    </location>
</feature>
<feature type="repeat" description="WD" evidence="3">
    <location>
        <begin position="251"/>
        <end position="292"/>
    </location>
</feature>
<reference evidence="6 7" key="1">
    <citation type="submission" date="2022-04" db="EMBL/GenBank/DDBJ databases">
        <title>Positive selection, recombination, and allopatry shape intraspecific diversity of widespread and dominant cyanobacteria.</title>
        <authorList>
            <person name="Wei J."/>
            <person name="Shu W."/>
            <person name="Hu C."/>
        </authorList>
    </citation>
    <scope>NUCLEOTIDE SEQUENCE [LARGE SCALE GENOMIC DNA]</scope>
    <source>
        <strain evidence="6 7">DQ-A4</strain>
    </source>
</reference>
<dbReference type="Gene3D" id="2.130.10.10">
    <property type="entry name" value="YVTN repeat-like/Quinoprotein amine dehydrogenase"/>
    <property type="match status" value="2"/>
</dbReference>
<name>A0ABV0K3W1_9CYAN</name>
<dbReference type="SUPFAM" id="SSF50978">
    <property type="entry name" value="WD40 repeat-like"/>
    <property type="match status" value="1"/>
</dbReference>
<feature type="domain" description="J" evidence="5">
    <location>
        <begin position="6"/>
        <end position="79"/>
    </location>
</feature>
<dbReference type="Pfam" id="PF13414">
    <property type="entry name" value="TPR_11"/>
    <property type="match status" value="1"/>
</dbReference>
<evidence type="ECO:0000256" key="4">
    <source>
        <dbReference type="SAM" id="MobiDB-lite"/>
    </source>
</evidence>
<feature type="region of interest" description="Disordered" evidence="4">
    <location>
        <begin position="177"/>
        <end position="197"/>
    </location>
</feature>
<feature type="repeat" description="WD" evidence="3">
    <location>
        <begin position="377"/>
        <end position="418"/>
    </location>
</feature>
<dbReference type="SUPFAM" id="SSF48452">
    <property type="entry name" value="TPR-like"/>
    <property type="match status" value="1"/>
</dbReference>
<evidence type="ECO:0000256" key="1">
    <source>
        <dbReference type="ARBA" id="ARBA00022574"/>
    </source>
</evidence>
<dbReference type="InterPro" id="IPR011990">
    <property type="entry name" value="TPR-like_helical_dom_sf"/>
</dbReference>
<keyword evidence="1 3" id="KW-0853">WD repeat</keyword>
<evidence type="ECO:0000256" key="3">
    <source>
        <dbReference type="PROSITE-ProRule" id="PRU00221"/>
    </source>
</evidence>
<dbReference type="InterPro" id="IPR050505">
    <property type="entry name" value="WDR55/POC1"/>
</dbReference>
<dbReference type="CDD" id="cd06257">
    <property type="entry name" value="DnaJ"/>
    <property type="match status" value="1"/>
</dbReference>
<dbReference type="EMBL" id="JAMPKX010000003">
    <property type="protein sequence ID" value="MEP0947397.1"/>
    <property type="molecule type" value="Genomic_DNA"/>
</dbReference>
<dbReference type="InterPro" id="IPR001623">
    <property type="entry name" value="DnaJ_domain"/>
</dbReference>
<evidence type="ECO:0000313" key="6">
    <source>
        <dbReference type="EMBL" id="MEP0947397.1"/>
    </source>
</evidence>
<dbReference type="Pfam" id="PF00226">
    <property type="entry name" value="DnaJ"/>
    <property type="match status" value="1"/>
</dbReference>
<keyword evidence="7" id="KW-1185">Reference proteome</keyword>
<dbReference type="PANTHER" id="PTHR44019:SF8">
    <property type="entry name" value="POC1 CENTRIOLAR PROTEIN HOMOLOG"/>
    <property type="match status" value="1"/>
</dbReference>
<evidence type="ECO:0000259" key="5">
    <source>
        <dbReference type="PROSITE" id="PS50076"/>
    </source>
</evidence>
<dbReference type="PRINTS" id="PR00625">
    <property type="entry name" value="JDOMAIN"/>
</dbReference>